<comment type="caution">
    <text evidence="2">The sequence shown here is derived from an EMBL/GenBank/DDBJ whole genome shotgun (WGS) entry which is preliminary data.</text>
</comment>
<feature type="compositionally biased region" description="Acidic residues" evidence="1">
    <location>
        <begin position="124"/>
        <end position="134"/>
    </location>
</feature>
<feature type="compositionally biased region" description="Basic and acidic residues" evidence="1">
    <location>
        <begin position="136"/>
        <end position="145"/>
    </location>
</feature>
<evidence type="ECO:0000256" key="1">
    <source>
        <dbReference type="SAM" id="MobiDB-lite"/>
    </source>
</evidence>
<dbReference type="AlphaFoldDB" id="A0AA39L7A4"/>
<dbReference type="EMBL" id="JAPDFR010000005">
    <property type="protein sequence ID" value="KAK0386494.1"/>
    <property type="molecule type" value="Genomic_DNA"/>
</dbReference>
<keyword evidence="3" id="KW-1185">Reference proteome</keyword>
<feature type="compositionally biased region" description="Basic residues" evidence="1">
    <location>
        <begin position="85"/>
        <end position="99"/>
    </location>
</feature>
<evidence type="ECO:0000313" key="2">
    <source>
        <dbReference type="EMBL" id="KAK0386494.1"/>
    </source>
</evidence>
<proteinExistence type="predicted"/>
<evidence type="ECO:0000313" key="3">
    <source>
        <dbReference type="Proteomes" id="UP001175261"/>
    </source>
</evidence>
<dbReference type="Proteomes" id="UP001175261">
    <property type="component" value="Unassembled WGS sequence"/>
</dbReference>
<organism evidence="2 3">
    <name type="scientific">Sarocladium strictum</name>
    <name type="common">Black bundle disease fungus</name>
    <name type="synonym">Acremonium strictum</name>
    <dbReference type="NCBI Taxonomy" id="5046"/>
    <lineage>
        <taxon>Eukaryota</taxon>
        <taxon>Fungi</taxon>
        <taxon>Dikarya</taxon>
        <taxon>Ascomycota</taxon>
        <taxon>Pezizomycotina</taxon>
        <taxon>Sordariomycetes</taxon>
        <taxon>Hypocreomycetidae</taxon>
        <taxon>Hypocreales</taxon>
        <taxon>Sarocladiaceae</taxon>
        <taxon>Sarocladium</taxon>
    </lineage>
</organism>
<accession>A0AA39L7A4</accession>
<gene>
    <name evidence="2" type="ORF">NLU13_6329</name>
</gene>
<protein>
    <submittedName>
        <fullName evidence="2">Uncharacterized protein</fullName>
    </submittedName>
</protein>
<name>A0AA39L7A4_SARSR</name>
<feature type="region of interest" description="Disordered" evidence="1">
    <location>
        <begin position="66"/>
        <end position="157"/>
    </location>
</feature>
<reference evidence="2" key="1">
    <citation type="submission" date="2022-10" db="EMBL/GenBank/DDBJ databases">
        <title>Determination and structural analysis of whole genome sequence of Sarocladium strictum F4-1.</title>
        <authorList>
            <person name="Hu L."/>
            <person name="Jiang Y."/>
        </authorList>
    </citation>
    <scope>NUCLEOTIDE SEQUENCE</scope>
    <source>
        <strain evidence="2">F4-1</strain>
    </source>
</reference>
<sequence>MASKTPGTSNKPTRGWNEKSHQDLLLCLLDEFKPGKAVIENLTIRMKDMGYAYSFDAINQHVAKLRKARDNNGSGSTTATPTKATPKKRAAPGSGRKKSTAPAVKSPEEDDEDEAIPGLKNEYKEEEGLDELDFDTPTKRPKIEDPLLGYMPREDEI</sequence>